<evidence type="ECO:0000256" key="13">
    <source>
        <dbReference type="SAM" id="MobiDB-lite"/>
    </source>
</evidence>
<sequence>MDEQRHIRNRLDYYYRAINAIILSRQNPATGLIPASVAVNSHGDYRDAWVRDNVYSIMCVFGLALAYRRIDDEYGRAYELEHATVKLMRGLLFSMMRQASKVEQFKYNLSPSDALHAKYNTGTGDTVVGDQEWGHLQIDATSLFLLMLAQMTTAGFPIIYTQDEVDFVQNLVFYVERAYRTPDYGIWERGNKVNHGEPELNSSSIGIVVAALQAINGVNLFGSRGGPRSIIHVLPDELTRNVMILYSALPRESSSKEIDAALLPVIGYPAYAVADEDIIARTRAEIVSKLQGRYGCRRFLRDGHQTVVEDTSRLHYDPRELKIFENIECEWPLFFTYFILDGLFRGDANTVEEYSRALEPLLVDSTTLSHFTDYTSATPPVSTRTPPRTSPKSPSITRDHFSLIPEVYYVPEEAVEEERANPHSQDRKPNDNVPLVWANSLYYLGKLVQENLVSVAELDPLGRRLYRRRAPNHDTVVQLSFLSEDETLRAKLATFGLETQTLDQLGSVTVCPPSALQEVYTTLGMNDKLGLSGRPPRPLGTLSTCRLYRVQGRLYAFVPQFLDKQEFYLASDNDYLVTVIESQLAFVQQHWGYTGRPTLVILLTHQMFNHGYDPSLAMQQATPPGSPQNDSQFTSSQRHLLHFMMNMRNGVCCNGTVRVRLGNLTEMIPTSSIESLDFLVNKNEVDWLGILRGCPTLSRAGSSSRLRDLGSAAHSPGPDTGATPGRLRRNTSVYGMNSGLKTPVERKEGESFGDGYFSLAKEMRKRFQFKLLDPELPQGGHLSGVAANPSHHHLEDDLNALGLETKAAPANEQGDTGQEAPSPTMDNISLTLNDPTQVPQATSMLSVTNNLYDQMDLLHYLVSCHGLTHYVESLDATVHELVEEVYMKAQYMKLWGVVRQAAGVLGKVVNNLLTMCITDLVVRLKQLTIGHGPDETFITRPLPPDAINDILLGCCKDDPREISLVQEVIINLADLIQANPSMFNGLMRLRTHSIIIALREEISRLHGCDEEEALDLLLQMSPYELKILINTILSGPSLCRTHIHTLVRGATGIDTMEPKVPGWRNVNISTLRDERTIFSADKTELEISVQSAGFNAGNFSRIAVNRVNIPLSHRGLNVVVIDPVEKVLEETVTFDTHQSAAEANEFATYIDNLDPHMVVVIAVRDECAENLTPEARQACELLGSRLINRVNYRDSWCLIGYKSATADQVAEVHSRADQGPTDVLHMRYRLEDLSQRALQGGRPSNRTQALLQGISGGRWLRRRKNDGALNRVPQSFYPQVWQVLSNCQGLTLLHQHLPRDPLVYEKTPEETSFALQVESFLDATQDPAERQITVECLMALALIHKAHPDVQAGITLQDQIIHLDEIIRVALHLFWSEWTQTHQELFPNQEGPSVPFDEQMARRLFYDLPSADLQGTVYYLVRSALAHINPEKAQSFAQECVQRYQAWDSQGL</sequence>
<dbReference type="FunFam" id="1.50.10.10:FF:000004">
    <property type="entry name" value="Phosphorylase b kinase regulatory subunit"/>
    <property type="match status" value="1"/>
</dbReference>
<dbReference type="InterPro" id="IPR011613">
    <property type="entry name" value="GH15-like"/>
</dbReference>
<dbReference type="Proteomes" id="UP001150925">
    <property type="component" value="Unassembled WGS sequence"/>
</dbReference>
<dbReference type="InterPro" id="IPR008928">
    <property type="entry name" value="6-hairpin_glycosidase_sf"/>
</dbReference>
<dbReference type="PANTHER" id="PTHR10749:SF8">
    <property type="entry name" value="PHOSPHORYLASE B KINASE REGULATORY SUBUNIT BETA"/>
    <property type="match status" value="1"/>
</dbReference>
<dbReference type="GO" id="GO:0005886">
    <property type="term" value="C:plasma membrane"/>
    <property type="evidence" value="ECO:0007669"/>
    <property type="project" value="UniProtKB-SubCell"/>
</dbReference>
<comment type="subcellular location">
    <subcellularLocation>
        <location evidence="2">Cell membrane</location>
        <topology evidence="2">Lipid-anchor</topology>
        <orientation evidence="2">Cytoplasmic side</orientation>
    </subcellularLocation>
</comment>
<keyword evidence="9" id="KW-0472">Membrane</keyword>
<evidence type="ECO:0000259" key="14">
    <source>
        <dbReference type="Pfam" id="PF00723"/>
    </source>
</evidence>
<name>A0A9W8AYU0_9FUNG</name>
<proteinExistence type="inferred from homology"/>
<dbReference type="Pfam" id="PF00723">
    <property type="entry name" value="Glyco_hydro_15"/>
    <property type="match status" value="1"/>
</dbReference>
<comment type="pathway">
    <text evidence="3">Glycan biosynthesis; glycogen metabolism.</text>
</comment>
<feature type="compositionally biased region" description="Low complexity" evidence="13">
    <location>
        <begin position="375"/>
        <end position="396"/>
    </location>
</feature>
<keyword evidence="10" id="KW-0119">Carbohydrate metabolism</keyword>
<dbReference type="PROSITE" id="PS52031">
    <property type="entry name" value="GG_LECTIN"/>
    <property type="match status" value="1"/>
</dbReference>
<evidence type="ECO:0000256" key="10">
    <source>
        <dbReference type="ARBA" id="ARBA00023277"/>
    </source>
</evidence>
<evidence type="ECO:0008006" key="19">
    <source>
        <dbReference type="Google" id="ProtNLM"/>
    </source>
</evidence>
<dbReference type="SUPFAM" id="SSF48208">
    <property type="entry name" value="Six-hairpin glycosidases"/>
    <property type="match status" value="1"/>
</dbReference>
<evidence type="ECO:0000256" key="7">
    <source>
        <dbReference type="ARBA" id="ARBA00022600"/>
    </source>
</evidence>
<dbReference type="EMBL" id="JANBPY010000184">
    <property type="protein sequence ID" value="KAJ1968435.1"/>
    <property type="molecule type" value="Genomic_DNA"/>
</dbReference>
<feature type="region of interest" description="Disordered" evidence="13">
    <location>
        <begin position="614"/>
        <end position="633"/>
    </location>
</feature>
<dbReference type="InterPro" id="IPR008734">
    <property type="entry name" value="PHK_A/B_su"/>
</dbReference>
<keyword evidence="7" id="KW-0321">Glycogen metabolism</keyword>
<evidence type="ECO:0000313" key="18">
    <source>
        <dbReference type="Proteomes" id="UP001150925"/>
    </source>
</evidence>
<keyword evidence="6" id="KW-0597">Phosphoprotein</keyword>
<evidence type="ECO:0000256" key="1">
    <source>
        <dbReference type="ARBA" id="ARBA00002837"/>
    </source>
</evidence>
<dbReference type="OrthoDB" id="5971574at2759"/>
<protein>
    <recommendedName>
        <fullName evidence="19">Phosphorylase kinase alphabeta</fullName>
    </recommendedName>
</protein>
<dbReference type="Gene3D" id="1.50.10.10">
    <property type="match status" value="1"/>
</dbReference>
<evidence type="ECO:0000256" key="5">
    <source>
        <dbReference type="ARBA" id="ARBA00022475"/>
    </source>
</evidence>
<keyword evidence="8" id="KW-0112">Calmodulin-binding</keyword>
<evidence type="ECO:0000256" key="12">
    <source>
        <dbReference type="ARBA" id="ARBA00023289"/>
    </source>
</evidence>
<keyword evidence="5" id="KW-1003">Cell membrane</keyword>
<dbReference type="InterPro" id="IPR012341">
    <property type="entry name" value="6hp_glycosidase-like_sf"/>
</dbReference>
<feature type="region of interest" description="Disordered" evidence="13">
    <location>
        <begin position="374"/>
        <end position="396"/>
    </location>
</feature>
<feature type="domain" description="GH15-like" evidence="14">
    <location>
        <begin position="10"/>
        <end position="991"/>
    </location>
</feature>
<dbReference type="GO" id="GO:0005964">
    <property type="term" value="C:phosphorylase kinase complex"/>
    <property type="evidence" value="ECO:0007669"/>
    <property type="project" value="TreeGrafter"/>
</dbReference>
<organism evidence="17 18">
    <name type="scientific">Dispira parvispora</name>
    <dbReference type="NCBI Taxonomy" id="1520584"/>
    <lineage>
        <taxon>Eukaryota</taxon>
        <taxon>Fungi</taxon>
        <taxon>Fungi incertae sedis</taxon>
        <taxon>Zoopagomycota</taxon>
        <taxon>Kickxellomycotina</taxon>
        <taxon>Dimargaritomycetes</taxon>
        <taxon>Dimargaritales</taxon>
        <taxon>Dimargaritaceae</taxon>
        <taxon>Dispira</taxon>
    </lineage>
</organism>
<dbReference type="Pfam" id="PF15711">
    <property type="entry name" value="ILEI"/>
    <property type="match status" value="1"/>
</dbReference>
<comment type="function">
    <text evidence="1">Phosphorylase b kinase catalyzes the phosphorylation of serine in certain substrates, including troponin I. The alpha chain may bind calmodulin.</text>
</comment>
<accession>A0A9W8AYU0</accession>
<feature type="region of interest" description="Disordered" evidence="13">
    <location>
        <begin position="700"/>
        <end position="747"/>
    </location>
</feature>
<dbReference type="InterPro" id="IPR045583">
    <property type="entry name" value="KPBA/B_C"/>
</dbReference>
<dbReference type="GO" id="GO:0005516">
    <property type="term" value="F:calmodulin binding"/>
    <property type="evidence" value="ECO:0007669"/>
    <property type="project" value="UniProtKB-KW"/>
</dbReference>
<evidence type="ECO:0000256" key="3">
    <source>
        <dbReference type="ARBA" id="ARBA00005131"/>
    </source>
</evidence>
<keyword evidence="11" id="KW-0449">Lipoprotein</keyword>
<evidence type="ECO:0000256" key="8">
    <source>
        <dbReference type="ARBA" id="ARBA00022860"/>
    </source>
</evidence>
<dbReference type="GO" id="GO:0003824">
    <property type="term" value="F:catalytic activity"/>
    <property type="evidence" value="ECO:0007669"/>
    <property type="project" value="UniProtKB-ARBA"/>
</dbReference>
<keyword evidence="18" id="KW-1185">Reference proteome</keyword>
<comment type="similarity">
    <text evidence="4">Belongs to the phosphorylase b kinase regulatory chain family.</text>
</comment>
<comment type="caution">
    <text evidence="17">The sequence shown here is derived from an EMBL/GenBank/DDBJ whole genome shotgun (WGS) entry which is preliminary data.</text>
</comment>
<evidence type="ECO:0000256" key="2">
    <source>
        <dbReference type="ARBA" id="ARBA00004342"/>
    </source>
</evidence>
<evidence type="ECO:0000256" key="6">
    <source>
        <dbReference type="ARBA" id="ARBA00022553"/>
    </source>
</evidence>
<gene>
    <name evidence="17" type="ORF">IWQ62_001248</name>
</gene>
<reference evidence="17" key="1">
    <citation type="submission" date="2022-07" db="EMBL/GenBank/DDBJ databases">
        <title>Phylogenomic reconstructions and comparative analyses of Kickxellomycotina fungi.</title>
        <authorList>
            <person name="Reynolds N.K."/>
            <person name="Stajich J.E."/>
            <person name="Barry K."/>
            <person name="Grigoriev I.V."/>
            <person name="Crous P."/>
            <person name="Smith M.E."/>
        </authorList>
    </citation>
    <scope>NUCLEOTIDE SEQUENCE</scope>
    <source>
        <strain evidence="17">RSA 1196</strain>
    </source>
</reference>
<evidence type="ECO:0000259" key="15">
    <source>
        <dbReference type="Pfam" id="PF15711"/>
    </source>
</evidence>
<dbReference type="PANTHER" id="PTHR10749">
    <property type="entry name" value="PHOSPHORYLASE B KINASE REGULATORY SUBUNIT"/>
    <property type="match status" value="1"/>
</dbReference>
<dbReference type="Pfam" id="PF19292">
    <property type="entry name" value="KPBB_C"/>
    <property type="match status" value="1"/>
</dbReference>
<feature type="compositionally biased region" description="Polar residues" evidence="13">
    <location>
        <begin position="617"/>
        <end position="633"/>
    </location>
</feature>
<evidence type="ECO:0000256" key="11">
    <source>
        <dbReference type="ARBA" id="ARBA00023288"/>
    </source>
</evidence>
<evidence type="ECO:0000313" key="17">
    <source>
        <dbReference type="EMBL" id="KAJ1968435.1"/>
    </source>
</evidence>
<evidence type="ECO:0000256" key="4">
    <source>
        <dbReference type="ARBA" id="ARBA00007128"/>
    </source>
</evidence>
<keyword evidence="12" id="KW-0636">Prenylation</keyword>
<evidence type="ECO:0000259" key="16">
    <source>
        <dbReference type="Pfam" id="PF19292"/>
    </source>
</evidence>
<dbReference type="InterPro" id="IPR039477">
    <property type="entry name" value="ILEI/PANDER_dom"/>
</dbReference>
<dbReference type="GO" id="GO:0005977">
    <property type="term" value="P:glycogen metabolic process"/>
    <property type="evidence" value="ECO:0007669"/>
    <property type="project" value="UniProtKB-KW"/>
</dbReference>
<feature type="domain" description="ILEI/PANDER" evidence="15">
    <location>
        <begin position="1114"/>
        <end position="1202"/>
    </location>
</feature>
<evidence type="ECO:0000256" key="9">
    <source>
        <dbReference type="ARBA" id="ARBA00023136"/>
    </source>
</evidence>
<feature type="domain" description="Phosphorylase b kinase regulatory subunit alpha/beta C-terminal" evidence="16">
    <location>
        <begin position="1254"/>
        <end position="1414"/>
    </location>
</feature>